<evidence type="ECO:0000259" key="4">
    <source>
        <dbReference type="Pfam" id="PF08545"/>
    </source>
</evidence>
<proteinExistence type="predicted"/>
<organism evidence="5 6">
    <name type="scientific">Metabacillus malikii</name>
    <dbReference type="NCBI Taxonomy" id="1504265"/>
    <lineage>
        <taxon>Bacteria</taxon>
        <taxon>Bacillati</taxon>
        <taxon>Bacillota</taxon>
        <taxon>Bacilli</taxon>
        <taxon>Bacillales</taxon>
        <taxon>Bacillaceae</taxon>
        <taxon>Metabacillus</taxon>
    </lineage>
</organism>
<evidence type="ECO:0000256" key="1">
    <source>
        <dbReference type="ARBA" id="ARBA00022679"/>
    </source>
</evidence>
<sequence>MKHIKIKEIGIYHPKKVVDNAYYEDYFKEKGKDVSNFLKHMGRKKRYIIDNEDENGLTMGIQASKDVLQRANMSGKDIDMIVFSTQVPETTFPSNAMFLHHEIGAGYETIVMDQNANCAGMMVAVEQATRYMMANPHVNTALIVGSDYNTLISNPDEEVTYANYGDAACAIILETTDEETGFIDAIYHTDSVTRDKIMYPEQGLTKAIRDNADMKNIKWLPFKGKIALPPTYKMIETLLDRNQLKTSDIKAYCLSQFTLSNILKIQEEFQLDDQQIIYVGDRFGYTGTSSPFLALYEGINSGRINRGDYVLFWTIGAGFQLVSMLFKY</sequence>
<dbReference type="Gene3D" id="3.40.47.10">
    <property type="match status" value="1"/>
</dbReference>
<dbReference type="EC" id="2.3.1.180" evidence="5"/>
<dbReference type="RefSeq" id="WP_307339480.1">
    <property type="nucleotide sequence ID" value="NZ_JAUSUD010000005.1"/>
</dbReference>
<dbReference type="Proteomes" id="UP001234495">
    <property type="component" value="Unassembled WGS sequence"/>
</dbReference>
<keyword evidence="1 5" id="KW-0808">Transferase</keyword>
<dbReference type="SUPFAM" id="SSF53901">
    <property type="entry name" value="Thiolase-like"/>
    <property type="match status" value="1"/>
</dbReference>
<dbReference type="Pfam" id="PF08545">
    <property type="entry name" value="ACP_syn_III"/>
    <property type="match status" value="1"/>
</dbReference>
<keyword evidence="6" id="KW-1185">Reference proteome</keyword>
<accession>A0ABT9ZET1</accession>
<dbReference type="PANTHER" id="PTHR34069">
    <property type="entry name" value="3-OXOACYL-[ACYL-CARRIER-PROTEIN] SYNTHASE 3"/>
    <property type="match status" value="1"/>
</dbReference>
<reference evidence="5 6" key="1">
    <citation type="submission" date="2023-07" db="EMBL/GenBank/DDBJ databases">
        <title>Genomic Encyclopedia of Type Strains, Phase IV (KMG-IV): sequencing the most valuable type-strain genomes for metagenomic binning, comparative biology and taxonomic classification.</title>
        <authorList>
            <person name="Goeker M."/>
        </authorList>
    </citation>
    <scope>NUCLEOTIDE SEQUENCE [LARGE SCALE GENOMIC DNA]</scope>
    <source>
        <strain evidence="5 6">DSM 29005</strain>
    </source>
</reference>
<comment type="caution">
    <text evidence="5">The sequence shown here is derived from an EMBL/GenBank/DDBJ whole genome shotgun (WGS) entry which is preliminary data.</text>
</comment>
<dbReference type="InterPro" id="IPR016039">
    <property type="entry name" value="Thiolase-like"/>
</dbReference>
<dbReference type="Pfam" id="PF08541">
    <property type="entry name" value="ACP_syn_III_C"/>
    <property type="match status" value="1"/>
</dbReference>
<evidence type="ECO:0000313" key="6">
    <source>
        <dbReference type="Proteomes" id="UP001234495"/>
    </source>
</evidence>
<gene>
    <name evidence="5" type="ORF">J2S19_001600</name>
</gene>
<feature type="domain" description="Beta-ketoacyl-[acyl-carrier-protein] synthase III C-terminal" evidence="3">
    <location>
        <begin position="239"/>
        <end position="328"/>
    </location>
</feature>
<evidence type="ECO:0000256" key="2">
    <source>
        <dbReference type="ARBA" id="ARBA00023315"/>
    </source>
</evidence>
<dbReference type="GO" id="GO:0033818">
    <property type="term" value="F:beta-ketoacyl-acyl-carrier-protein synthase III activity"/>
    <property type="evidence" value="ECO:0007669"/>
    <property type="project" value="UniProtKB-EC"/>
</dbReference>
<dbReference type="CDD" id="cd00830">
    <property type="entry name" value="KAS_III"/>
    <property type="match status" value="1"/>
</dbReference>
<dbReference type="PANTHER" id="PTHR34069:SF2">
    <property type="entry name" value="BETA-KETOACYL-[ACYL-CARRIER-PROTEIN] SYNTHASE III"/>
    <property type="match status" value="1"/>
</dbReference>
<dbReference type="InterPro" id="IPR013747">
    <property type="entry name" value="ACP_syn_III_C"/>
</dbReference>
<feature type="domain" description="Beta-ketoacyl-[acyl-carrier-protein] synthase III N-terminal" evidence="4">
    <location>
        <begin position="112"/>
        <end position="190"/>
    </location>
</feature>
<name>A0ABT9ZET1_9BACI</name>
<evidence type="ECO:0000259" key="3">
    <source>
        <dbReference type="Pfam" id="PF08541"/>
    </source>
</evidence>
<dbReference type="EMBL" id="JAUSUD010000005">
    <property type="protein sequence ID" value="MDQ0230346.1"/>
    <property type="molecule type" value="Genomic_DNA"/>
</dbReference>
<keyword evidence="2 5" id="KW-0012">Acyltransferase</keyword>
<dbReference type="InterPro" id="IPR013751">
    <property type="entry name" value="ACP_syn_III_N"/>
</dbReference>
<evidence type="ECO:0000313" key="5">
    <source>
        <dbReference type="EMBL" id="MDQ0230346.1"/>
    </source>
</evidence>
<protein>
    <submittedName>
        <fullName evidence="5">3-oxoacyl-[acyl-carrier-protein] synthase-3</fullName>
        <ecNumber evidence="5">2.3.1.180</ecNumber>
    </submittedName>
</protein>